<reference evidence="3" key="1">
    <citation type="journal article" date="2019" name="Int. J. Syst. Evol. Microbiol.">
        <title>The Global Catalogue of Microorganisms (GCM) 10K type strain sequencing project: providing services to taxonomists for standard genome sequencing and annotation.</title>
        <authorList>
            <consortium name="The Broad Institute Genomics Platform"/>
            <consortium name="The Broad Institute Genome Sequencing Center for Infectious Disease"/>
            <person name="Wu L."/>
            <person name="Ma J."/>
        </authorList>
    </citation>
    <scope>NUCLEOTIDE SEQUENCE [LARGE SCALE GENOMIC DNA]</scope>
    <source>
        <strain evidence="3">CGMCC 4.6946</strain>
    </source>
</reference>
<evidence type="ECO:0008006" key="4">
    <source>
        <dbReference type="Google" id="ProtNLM"/>
    </source>
</evidence>
<dbReference type="Proteomes" id="UP001595797">
    <property type="component" value="Unassembled WGS sequence"/>
</dbReference>
<gene>
    <name evidence="2" type="ORF">ACFPCS_18730</name>
</gene>
<organism evidence="2 3">
    <name type="scientific">Kocuria oceani</name>
    <dbReference type="NCBI Taxonomy" id="988827"/>
    <lineage>
        <taxon>Bacteria</taxon>
        <taxon>Bacillati</taxon>
        <taxon>Actinomycetota</taxon>
        <taxon>Actinomycetes</taxon>
        <taxon>Micrococcales</taxon>
        <taxon>Micrococcaceae</taxon>
        <taxon>Kocuria</taxon>
    </lineage>
</organism>
<sequence length="87" mass="8781">MIGAVACAALWSGPGFAPAAAANGKVDVVVGGNEVLNEATITRASEKAAALCGGKASAYVKKAQKADREGSIVVVCRRAGGKQVYFR</sequence>
<comment type="caution">
    <text evidence="2">The sequence shown here is derived from an EMBL/GenBank/DDBJ whole genome shotgun (WGS) entry which is preliminary data.</text>
</comment>
<keyword evidence="1" id="KW-0732">Signal</keyword>
<proteinExistence type="predicted"/>
<feature type="chain" id="PRO_5046674328" description="Excalibur calcium-binding domain-containing protein" evidence="1">
    <location>
        <begin position="20"/>
        <end position="87"/>
    </location>
</feature>
<name>A0ABV9TNC6_9MICC</name>
<evidence type="ECO:0000313" key="2">
    <source>
        <dbReference type="EMBL" id="MFC4905598.1"/>
    </source>
</evidence>
<accession>A0ABV9TNC6</accession>
<dbReference type="RefSeq" id="WP_047804581.1">
    <property type="nucleotide sequence ID" value="NZ_JARAMH010000028.1"/>
</dbReference>
<dbReference type="EMBL" id="JBHSIW010000029">
    <property type="protein sequence ID" value="MFC4905598.1"/>
    <property type="molecule type" value="Genomic_DNA"/>
</dbReference>
<protein>
    <recommendedName>
        <fullName evidence="4">Excalibur calcium-binding domain-containing protein</fullName>
    </recommendedName>
</protein>
<feature type="signal peptide" evidence="1">
    <location>
        <begin position="1"/>
        <end position="19"/>
    </location>
</feature>
<evidence type="ECO:0000313" key="3">
    <source>
        <dbReference type="Proteomes" id="UP001595797"/>
    </source>
</evidence>
<evidence type="ECO:0000256" key="1">
    <source>
        <dbReference type="SAM" id="SignalP"/>
    </source>
</evidence>
<keyword evidence="3" id="KW-1185">Reference proteome</keyword>